<evidence type="ECO:0000313" key="3">
    <source>
        <dbReference type="Proteomes" id="UP000031971"/>
    </source>
</evidence>
<keyword evidence="3" id="KW-1185">Reference proteome</keyword>
<keyword evidence="1" id="KW-1133">Transmembrane helix</keyword>
<name>A0A0C2UW10_PARME</name>
<dbReference type="AlphaFoldDB" id="A0A0C2UW10"/>
<gene>
    <name evidence="2" type="ORF">CCC_01794</name>
</gene>
<keyword evidence="1" id="KW-0812">Transmembrane</keyword>
<keyword evidence="1" id="KW-0472">Membrane</keyword>
<organism evidence="2 3">
    <name type="scientific">Paramagnetospirillum magnetotacticum MS-1</name>
    <dbReference type="NCBI Taxonomy" id="272627"/>
    <lineage>
        <taxon>Bacteria</taxon>
        <taxon>Pseudomonadati</taxon>
        <taxon>Pseudomonadota</taxon>
        <taxon>Alphaproteobacteria</taxon>
        <taxon>Rhodospirillales</taxon>
        <taxon>Magnetospirillaceae</taxon>
        <taxon>Paramagnetospirillum</taxon>
    </lineage>
</organism>
<accession>A0A0C2UW10</accession>
<evidence type="ECO:0000313" key="2">
    <source>
        <dbReference type="EMBL" id="KIL97001.1"/>
    </source>
</evidence>
<dbReference type="EMBL" id="JXSL01000031">
    <property type="protein sequence ID" value="KIL97001.1"/>
    <property type="molecule type" value="Genomic_DNA"/>
</dbReference>
<comment type="caution">
    <text evidence="2">The sequence shown here is derived from an EMBL/GenBank/DDBJ whole genome shotgun (WGS) entry which is preliminary data.</text>
</comment>
<reference evidence="2 3" key="1">
    <citation type="submission" date="2015-01" db="EMBL/GenBank/DDBJ databases">
        <title>Genome Sequence of Magnetospirillum magnetotacticum Strain MS-1.</title>
        <authorList>
            <person name="Marinov G.K."/>
            <person name="Smalley M.D."/>
            <person name="DeSalvo G."/>
        </authorList>
    </citation>
    <scope>NUCLEOTIDE SEQUENCE [LARGE SCALE GENOMIC DNA]</scope>
    <source>
        <strain evidence="2 3">MS-1</strain>
    </source>
</reference>
<dbReference type="Proteomes" id="UP000031971">
    <property type="component" value="Unassembled WGS sequence"/>
</dbReference>
<dbReference type="STRING" id="272627.CCC_01794"/>
<feature type="transmembrane region" description="Helical" evidence="1">
    <location>
        <begin position="6"/>
        <end position="25"/>
    </location>
</feature>
<protein>
    <submittedName>
        <fullName evidence="2">Uncharacterized protein</fullName>
    </submittedName>
</protein>
<sequence>MEVNNSGRWYNFIVLAGLVPAIHVYPSGKMRVERRGYAGRARA</sequence>
<proteinExistence type="predicted"/>
<evidence type="ECO:0000256" key="1">
    <source>
        <dbReference type="SAM" id="Phobius"/>
    </source>
</evidence>